<protein>
    <recommendedName>
        <fullName evidence="3">DUF4393 domain-containing protein</fullName>
    </recommendedName>
</protein>
<accession>A0A645AYH7</accession>
<comment type="caution">
    <text evidence="2">The sequence shown here is derived from an EMBL/GenBank/DDBJ whole genome shotgun (WGS) entry which is preliminary data.</text>
</comment>
<dbReference type="AlphaFoldDB" id="A0A645AYH7"/>
<evidence type="ECO:0008006" key="3">
    <source>
        <dbReference type="Google" id="ProtNLM"/>
    </source>
</evidence>
<name>A0A645AYH7_9ZZZZ</name>
<dbReference type="EMBL" id="VSSQ01015507">
    <property type="protein sequence ID" value="MPM55933.1"/>
    <property type="molecule type" value="Genomic_DNA"/>
</dbReference>
<proteinExistence type="predicted"/>
<evidence type="ECO:0000313" key="2">
    <source>
        <dbReference type="EMBL" id="MPM55933.1"/>
    </source>
</evidence>
<evidence type="ECO:0000256" key="1">
    <source>
        <dbReference type="SAM" id="Coils"/>
    </source>
</evidence>
<keyword evidence="1" id="KW-0175">Coiled coil</keyword>
<gene>
    <name evidence="2" type="ORF">SDC9_102731</name>
</gene>
<organism evidence="2">
    <name type="scientific">bioreactor metagenome</name>
    <dbReference type="NCBI Taxonomy" id="1076179"/>
    <lineage>
        <taxon>unclassified sequences</taxon>
        <taxon>metagenomes</taxon>
        <taxon>ecological metagenomes</taxon>
    </lineage>
</organism>
<reference evidence="2" key="1">
    <citation type="submission" date="2019-08" db="EMBL/GenBank/DDBJ databases">
        <authorList>
            <person name="Kucharzyk K."/>
            <person name="Murdoch R.W."/>
            <person name="Higgins S."/>
            <person name="Loffler F."/>
        </authorList>
    </citation>
    <scope>NUCLEOTIDE SEQUENCE</scope>
</reference>
<sequence length="201" mass="22711">MKPLTDTLIEAAVQAIPYVGAPLATLYFGNKQEKRFRRLEKFYEELKKEMSRYANVYEDISQHNPAELSAIIEELNEKVESEHLEFKRKLYKNYFRKTMIQPVNGNFDERKLFLDILSAVTPLQIEIIVFLATQSSAVTSNTITKPGVEQAVILGSVAQLKNYGLIEAIVNSIVLGGSNGSINENVTLSKFGIKFNIFCLQ</sequence>
<feature type="coiled-coil region" evidence="1">
    <location>
        <begin position="29"/>
        <end position="63"/>
    </location>
</feature>